<dbReference type="AlphaFoldDB" id="A0A485KTF5"/>
<name>A0A485KTF5_9STRA</name>
<dbReference type="EMBL" id="VJMH01005293">
    <property type="protein sequence ID" value="KAF0697756.1"/>
    <property type="molecule type" value="Genomic_DNA"/>
</dbReference>
<dbReference type="PROSITE" id="PS51767">
    <property type="entry name" value="PEPTIDASE_A1"/>
    <property type="match status" value="1"/>
</dbReference>
<dbReference type="EMBL" id="CAADRA010005314">
    <property type="protein sequence ID" value="VFT88447.1"/>
    <property type="molecule type" value="Genomic_DNA"/>
</dbReference>
<feature type="domain" description="Peptidase A1" evidence="7">
    <location>
        <begin position="73"/>
        <end position="420"/>
    </location>
</feature>
<dbReference type="GO" id="GO:0004190">
    <property type="term" value="F:aspartic-type endopeptidase activity"/>
    <property type="evidence" value="ECO:0007669"/>
    <property type="project" value="InterPro"/>
</dbReference>
<comment type="similarity">
    <text evidence="1">Belongs to the peptidase A1 family.</text>
</comment>
<keyword evidence="10" id="KW-1185">Reference proteome</keyword>
<gene>
    <name evidence="9" type="primary">Aste57867_11588</name>
    <name evidence="8" type="ORF">As57867_011545</name>
    <name evidence="9" type="ORF">ASTE57867_11588</name>
</gene>
<evidence type="ECO:0000313" key="9">
    <source>
        <dbReference type="EMBL" id="VFT88447.1"/>
    </source>
</evidence>
<dbReference type="Gene3D" id="2.40.70.10">
    <property type="entry name" value="Acid Proteases"/>
    <property type="match status" value="2"/>
</dbReference>
<proteinExistence type="inferred from homology"/>
<dbReference type="InterPro" id="IPR034164">
    <property type="entry name" value="Pepsin-like_dom"/>
</dbReference>
<dbReference type="PANTHER" id="PTHR13683">
    <property type="entry name" value="ASPARTYL PROTEASES"/>
    <property type="match status" value="1"/>
</dbReference>
<evidence type="ECO:0000256" key="4">
    <source>
        <dbReference type="ARBA" id="ARBA00022801"/>
    </source>
</evidence>
<reference evidence="9 10" key="1">
    <citation type="submission" date="2019-03" db="EMBL/GenBank/DDBJ databases">
        <authorList>
            <person name="Gaulin E."/>
            <person name="Dumas B."/>
        </authorList>
    </citation>
    <scope>NUCLEOTIDE SEQUENCE [LARGE SCALE GENOMIC DNA]</scope>
    <source>
        <strain evidence="9">CBS 568.67</strain>
    </source>
</reference>
<evidence type="ECO:0000256" key="6">
    <source>
        <dbReference type="SAM" id="SignalP"/>
    </source>
</evidence>
<keyword evidence="3 6" id="KW-0732">Signal</keyword>
<evidence type="ECO:0000256" key="2">
    <source>
        <dbReference type="ARBA" id="ARBA00022670"/>
    </source>
</evidence>
<dbReference type="Pfam" id="PF00026">
    <property type="entry name" value="Asp"/>
    <property type="match status" value="1"/>
</dbReference>
<feature type="active site" evidence="5">
    <location>
        <position position="301"/>
    </location>
</feature>
<keyword evidence="2" id="KW-0645">Protease</keyword>
<organism evidence="9 10">
    <name type="scientific">Aphanomyces stellatus</name>
    <dbReference type="NCBI Taxonomy" id="120398"/>
    <lineage>
        <taxon>Eukaryota</taxon>
        <taxon>Sar</taxon>
        <taxon>Stramenopiles</taxon>
        <taxon>Oomycota</taxon>
        <taxon>Saprolegniomycetes</taxon>
        <taxon>Saprolegniales</taxon>
        <taxon>Verrucalvaceae</taxon>
        <taxon>Aphanomyces</taxon>
    </lineage>
</organism>
<dbReference type="InterPro" id="IPR021109">
    <property type="entry name" value="Peptidase_aspartic_dom_sf"/>
</dbReference>
<evidence type="ECO:0000313" key="8">
    <source>
        <dbReference type="EMBL" id="KAF0697756.1"/>
    </source>
</evidence>
<feature type="chain" id="PRO_5033828691" evidence="6">
    <location>
        <begin position="20"/>
        <end position="495"/>
    </location>
</feature>
<dbReference type="Proteomes" id="UP000332933">
    <property type="component" value="Unassembled WGS sequence"/>
</dbReference>
<reference evidence="8" key="2">
    <citation type="submission" date="2019-06" db="EMBL/GenBank/DDBJ databases">
        <title>Genomics analysis of Aphanomyces spp. identifies a new class of oomycete effector associated with host adaptation.</title>
        <authorList>
            <person name="Gaulin E."/>
        </authorList>
    </citation>
    <scope>NUCLEOTIDE SEQUENCE</scope>
    <source>
        <strain evidence="8">CBS 578.67</strain>
    </source>
</reference>
<evidence type="ECO:0000313" key="10">
    <source>
        <dbReference type="Proteomes" id="UP000332933"/>
    </source>
</evidence>
<evidence type="ECO:0000256" key="3">
    <source>
        <dbReference type="ARBA" id="ARBA00022729"/>
    </source>
</evidence>
<dbReference type="PANTHER" id="PTHR13683:SF375">
    <property type="entry name" value="PEPTIDASE A1 DOMAIN-CONTAINING PROTEIN"/>
    <property type="match status" value="1"/>
</dbReference>
<protein>
    <submittedName>
        <fullName evidence="9">Aste57867_11588 protein</fullName>
    </submittedName>
</protein>
<accession>A0A485KTF5</accession>
<dbReference type="OrthoDB" id="2747330at2759"/>
<dbReference type="CDD" id="cd05471">
    <property type="entry name" value="pepsin_like"/>
    <property type="match status" value="1"/>
</dbReference>
<evidence type="ECO:0000256" key="1">
    <source>
        <dbReference type="ARBA" id="ARBA00007447"/>
    </source>
</evidence>
<feature type="active site" evidence="5">
    <location>
        <position position="91"/>
    </location>
</feature>
<dbReference type="InterPro" id="IPR033121">
    <property type="entry name" value="PEPTIDASE_A1"/>
</dbReference>
<evidence type="ECO:0000256" key="5">
    <source>
        <dbReference type="PIRSR" id="PIRSR601461-1"/>
    </source>
</evidence>
<keyword evidence="4" id="KW-0378">Hydrolase</keyword>
<dbReference type="SUPFAM" id="SSF50630">
    <property type="entry name" value="Acid proteases"/>
    <property type="match status" value="1"/>
</dbReference>
<feature type="signal peptide" evidence="6">
    <location>
        <begin position="1"/>
        <end position="19"/>
    </location>
</feature>
<dbReference type="GO" id="GO:0006508">
    <property type="term" value="P:proteolysis"/>
    <property type="evidence" value="ECO:0007669"/>
    <property type="project" value="UniProtKB-KW"/>
</dbReference>
<dbReference type="PRINTS" id="PR00792">
    <property type="entry name" value="PEPSIN"/>
</dbReference>
<sequence length="495" mass="53640">MLVHAGILLVASCLAHVHGVTTPLQRAITLPLTRLTTTHEEAVFLLQGRRNVVYHLPSLRSIDAPLTAGRGVHTATIFVGTDAQRRDLIVDTGSAVTAFACVGCDCGEHHAHPFYTPSTSAEVITCGANDELGLRACSNTHFCRADLDNDCRVTEAYVEGSEWSALKMRDTVRFVHEDDDETTKANLVFGCMQRESGAFIKQGSDGIMGMSQDKDAVFMQLFDQGMLATQAFSQCLSDTGGRMVLGGIDAALNMTHLAYIPLRRDSGYSYWTVTLDQVDVGGHVVDVDPVVYNADRGCVLDSGTTYVYMPMAAKEAFQAAWRRATGGGAYEDAALYILSPDELQALPTIGFTFQGKTMELAPRQYMAQTLDDDDEDDDDATTYKSALFFREFAHATILGASILAHHNVLYDLEHGVVGFAPADCDAAERASPIFVTDFAEALGDGTRSMWLGSGVVVVLLVIGWSLQRPRAATAAADWDDGQDIAIVLETHFTSI</sequence>
<dbReference type="InterPro" id="IPR001461">
    <property type="entry name" value="Aspartic_peptidase_A1"/>
</dbReference>
<evidence type="ECO:0000259" key="7">
    <source>
        <dbReference type="PROSITE" id="PS51767"/>
    </source>
</evidence>